<dbReference type="EMBL" id="JANDWN010000001">
    <property type="protein sequence ID" value="MCP9598402.1"/>
    <property type="molecule type" value="Genomic_DNA"/>
</dbReference>
<protein>
    <submittedName>
        <fullName evidence="1">Uncharacterized protein</fullName>
    </submittedName>
</protein>
<accession>A0AAW5ILL2</accession>
<organism evidence="1 2">
    <name type="scientific">Segatella copri</name>
    <dbReference type="NCBI Taxonomy" id="165179"/>
    <lineage>
        <taxon>Bacteria</taxon>
        <taxon>Pseudomonadati</taxon>
        <taxon>Bacteroidota</taxon>
        <taxon>Bacteroidia</taxon>
        <taxon>Bacteroidales</taxon>
        <taxon>Prevotellaceae</taxon>
        <taxon>Segatella</taxon>
    </lineage>
</organism>
<evidence type="ECO:0000313" key="2">
    <source>
        <dbReference type="Proteomes" id="UP001204486"/>
    </source>
</evidence>
<sequence>MKHIESLAVKYHQEKVGTLSLSANGKICTFKYGNHWLVKFRHTYGLTHCTEGYNGEHATSVNGTGNPTVEDMIAVGVKNKMKEKRCREIYEEVTEQC</sequence>
<dbReference type="Proteomes" id="UP001204486">
    <property type="component" value="Unassembled WGS sequence"/>
</dbReference>
<reference evidence="1" key="1">
    <citation type="submission" date="2022-07" db="EMBL/GenBank/DDBJ databases">
        <title>Prevotella copri.</title>
        <authorList>
            <person name="Yang C."/>
        </authorList>
    </citation>
    <scope>NUCLEOTIDE SEQUENCE</scope>
    <source>
        <strain evidence="1">HF1476</strain>
    </source>
</reference>
<dbReference type="AlphaFoldDB" id="A0AAW5ILL2"/>
<gene>
    <name evidence="1" type="ORF">NNC55_00275</name>
</gene>
<comment type="caution">
    <text evidence="1">The sequence shown here is derived from an EMBL/GenBank/DDBJ whole genome shotgun (WGS) entry which is preliminary data.</text>
</comment>
<proteinExistence type="predicted"/>
<dbReference type="RefSeq" id="WP_254972785.1">
    <property type="nucleotide sequence ID" value="NZ_JANDWK010000001.1"/>
</dbReference>
<evidence type="ECO:0000313" key="1">
    <source>
        <dbReference type="EMBL" id="MCP9598402.1"/>
    </source>
</evidence>
<name>A0AAW5ILL2_9BACT</name>